<evidence type="ECO:0000256" key="2">
    <source>
        <dbReference type="ARBA" id="ARBA00022475"/>
    </source>
</evidence>
<dbReference type="InterPro" id="IPR050250">
    <property type="entry name" value="Macrolide_Exporter_MacB"/>
</dbReference>
<keyword evidence="9" id="KW-1185">Reference proteome</keyword>
<sequence>MYILKNALRSISRSKGRNILVGIIVLVIAVSTCVGLSIRQAAVEAKASALDSLEVTAQISVDRQSMMKNLTTENGETDREAMKAAFSSVPNLTIEDMLVYAGADSVKNFYYTLSTSLDGSDSIAAIDTSSSTTESSADPAGFDGAFKGGGTQGDFTVIGYSGESAMTDFTDGTSTITEGTVFKEGTTDNVCIISDELAQYNSLSVGDSFTLVNPNNSGETVALTIVGIYNNSNSTVVSSDSMGGFSASTDPANEIYMSYAALKAITTASAASAATTTDTDGNTTGSTALREQESGIYVFSDVASYEKFDSEARALGLADTYIISSSDLASYEQSLQPLENLSSFATYFLLVVLLVGAIVLVVFNIFNIRERKYEIGVLTAIGMKKSKVALQFISELFIVTFISIIIGTGIGAGISLPVTNSLLASQVSVQEEQAASQESNFGRSKDAGNALPAMGGTAANTIEYVTEVSSATDFVVIFQLLGIGILLTFISSGAAVITVLRYEPLKILTNRD</sequence>
<keyword evidence="3 6" id="KW-0812">Transmembrane</keyword>
<proteinExistence type="predicted"/>
<evidence type="ECO:0000256" key="1">
    <source>
        <dbReference type="ARBA" id="ARBA00004651"/>
    </source>
</evidence>
<feature type="transmembrane region" description="Helical" evidence="6">
    <location>
        <begin position="388"/>
        <end position="414"/>
    </location>
</feature>
<evidence type="ECO:0000256" key="5">
    <source>
        <dbReference type="ARBA" id="ARBA00023136"/>
    </source>
</evidence>
<evidence type="ECO:0000259" key="7">
    <source>
        <dbReference type="Pfam" id="PF02687"/>
    </source>
</evidence>
<name>A0A1M6LIS0_9FIRM</name>
<evidence type="ECO:0000256" key="6">
    <source>
        <dbReference type="SAM" id="Phobius"/>
    </source>
</evidence>
<dbReference type="RefSeq" id="WP_073994634.1">
    <property type="nucleotide sequence ID" value="NZ_FQYT01000037.1"/>
</dbReference>
<dbReference type="PANTHER" id="PTHR30572:SF9">
    <property type="entry name" value="ABC TRANSPORTER PERMEASE PROTEIN"/>
    <property type="match status" value="1"/>
</dbReference>
<keyword evidence="4 6" id="KW-1133">Transmembrane helix</keyword>
<dbReference type="AlphaFoldDB" id="A0A1M6LIS0"/>
<feature type="transmembrane region" description="Helical" evidence="6">
    <location>
        <begin position="20"/>
        <end position="38"/>
    </location>
</feature>
<evidence type="ECO:0000313" key="8">
    <source>
        <dbReference type="EMBL" id="SHJ71086.1"/>
    </source>
</evidence>
<comment type="subcellular location">
    <subcellularLocation>
        <location evidence="1">Cell membrane</location>
        <topology evidence="1">Multi-pass membrane protein</topology>
    </subcellularLocation>
</comment>
<dbReference type="GO" id="GO:0022857">
    <property type="term" value="F:transmembrane transporter activity"/>
    <property type="evidence" value="ECO:0007669"/>
    <property type="project" value="TreeGrafter"/>
</dbReference>
<evidence type="ECO:0000256" key="3">
    <source>
        <dbReference type="ARBA" id="ARBA00022692"/>
    </source>
</evidence>
<dbReference type="GO" id="GO:0005886">
    <property type="term" value="C:plasma membrane"/>
    <property type="evidence" value="ECO:0007669"/>
    <property type="project" value="UniProtKB-SubCell"/>
</dbReference>
<organism evidence="8 9">
    <name type="scientific">Parasporobacterium paucivorans DSM 15970</name>
    <dbReference type="NCBI Taxonomy" id="1122934"/>
    <lineage>
        <taxon>Bacteria</taxon>
        <taxon>Bacillati</taxon>
        <taxon>Bacillota</taxon>
        <taxon>Clostridia</taxon>
        <taxon>Lachnospirales</taxon>
        <taxon>Lachnospiraceae</taxon>
        <taxon>Parasporobacterium</taxon>
    </lineage>
</organism>
<dbReference type="Proteomes" id="UP000184342">
    <property type="component" value="Unassembled WGS sequence"/>
</dbReference>
<reference evidence="8 9" key="1">
    <citation type="submission" date="2016-11" db="EMBL/GenBank/DDBJ databases">
        <authorList>
            <person name="Jaros S."/>
            <person name="Januszkiewicz K."/>
            <person name="Wedrychowicz H."/>
        </authorList>
    </citation>
    <scope>NUCLEOTIDE SEQUENCE [LARGE SCALE GENOMIC DNA]</scope>
    <source>
        <strain evidence="8 9">DSM 15970</strain>
    </source>
</reference>
<protein>
    <submittedName>
        <fullName evidence="8">Putative ABC transport system permease protein</fullName>
    </submittedName>
</protein>
<keyword evidence="2" id="KW-1003">Cell membrane</keyword>
<dbReference type="InterPro" id="IPR003838">
    <property type="entry name" value="ABC3_permease_C"/>
</dbReference>
<feature type="domain" description="ABC3 transporter permease C-terminal" evidence="7">
    <location>
        <begin position="348"/>
        <end position="504"/>
    </location>
</feature>
<feature type="transmembrane region" description="Helical" evidence="6">
    <location>
        <begin position="344"/>
        <end position="367"/>
    </location>
</feature>
<dbReference type="EMBL" id="FQYT01000037">
    <property type="protein sequence ID" value="SHJ71086.1"/>
    <property type="molecule type" value="Genomic_DNA"/>
</dbReference>
<dbReference type="STRING" id="1122934.SAMN02745691_02404"/>
<evidence type="ECO:0000313" key="9">
    <source>
        <dbReference type="Proteomes" id="UP000184342"/>
    </source>
</evidence>
<evidence type="ECO:0000256" key="4">
    <source>
        <dbReference type="ARBA" id="ARBA00022989"/>
    </source>
</evidence>
<dbReference type="PANTHER" id="PTHR30572">
    <property type="entry name" value="MEMBRANE COMPONENT OF TRANSPORTER-RELATED"/>
    <property type="match status" value="1"/>
</dbReference>
<feature type="transmembrane region" description="Helical" evidence="6">
    <location>
        <begin position="474"/>
        <end position="500"/>
    </location>
</feature>
<dbReference type="Pfam" id="PF02687">
    <property type="entry name" value="FtsX"/>
    <property type="match status" value="1"/>
</dbReference>
<gene>
    <name evidence="8" type="ORF">SAMN02745691_02404</name>
</gene>
<keyword evidence="5 6" id="KW-0472">Membrane</keyword>
<accession>A0A1M6LIS0</accession>
<dbReference type="OrthoDB" id="9812886at2"/>